<keyword evidence="7" id="KW-1185">Reference proteome</keyword>
<dbReference type="Proteomes" id="UP000001307">
    <property type="component" value="Unassembled WGS sequence"/>
</dbReference>
<keyword evidence="3" id="KW-0227">DNA damage</keyword>
<evidence type="ECO:0000256" key="2">
    <source>
        <dbReference type="ARBA" id="ARBA00010991"/>
    </source>
</evidence>
<evidence type="ECO:0000256" key="5">
    <source>
        <dbReference type="ARBA" id="ARBA00023242"/>
    </source>
</evidence>
<dbReference type="Pfam" id="PF02144">
    <property type="entry name" value="Rad1"/>
    <property type="match status" value="1"/>
</dbReference>
<keyword evidence="5" id="KW-0539">Nucleus</keyword>
<comment type="subcellular location">
    <subcellularLocation>
        <location evidence="1">Nucleus</location>
    </subcellularLocation>
</comment>
<evidence type="ECO:0000256" key="3">
    <source>
        <dbReference type="ARBA" id="ARBA00022763"/>
    </source>
</evidence>
<name>E4XX53_OIKDI</name>
<proteinExistence type="inferred from homology"/>
<dbReference type="InParanoid" id="E4XX53"/>
<evidence type="ECO:0000313" key="7">
    <source>
        <dbReference type="Proteomes" id="UP000001307"/>
    </source>
</evidence>
<evidence type="ECO:0000256" key="4">
    <source>
        <dbReference type="ARBA" id="ARBA00023204"/>
    </source>
</evidence>
<accession>E4XX53</accession>
<dbReference type="PANTHER" id="PTHR10870">
    <property type="entry name" value="CELL CYCLE CHECKPOINT PROTEIN RAD1"/>
    <property type="match status" value="1"/>
</dbReference>
<dbReference type="GO" id="GO:0030896">
    <property type="term" value="C:checkpoint clamp complex"/>
    <property type="evidence" value="ECO:0007669"/>
    <property type="project" value="TreeGrafter"/>
</dbReference>
<reference evidence="6 7" key="1">
    <citation type="journal article" date="2010" name="Science">
        <title>Plasticity of animal genome architecture unmasked by rapid evolution of a pelagic tunicate.</title>
        <authorList>
            <person name="Denoeud F."/>
            <person name="Henriet S."/>
            <person name="Mungpakdee S."/>
            <person name="Aury J.M."/>
            <person name="Da Silva C."/>
            <person name="Brinkmann H."/>
            <person name="Mikhaleva J."/>
            <person name="Olsen L.C."/>
            <person name="Jubin C."/>
            <person name="Canestro C."/>
            <person name="Bouquet J.M."/>
            <person name="Danks G."/>
            <person name="Poulain J."/>
            <person name="Campsteijn C."/>
            <person name="Adamski M."/>
            <person name="Cross I."/>
            <person name="Yadetie F."/>
            <person name="Muffato M."/>
            <person name="Louis A."/>
            <person name="Butcher S."/>
            <person name="Tsagkogeorga G."/>
            <person name="Konrad A."/>
            <person name="Singh S."/>
            <person name="Jensen M.F."/>
            <person name="Cong E.H."/>
            <person name="Eikeseth-Otteraa H."/>
            <person name="Noel B."/>
            <person name="Anthouard V."/>
            <person name="Porcel B.M."/>
            <person name="Kachouri-Lafond R."/>
            <person name="Nishino A."/>
            <person name="Ugolini M."/>
            <person name="Chourrout P."/>
            <person name="Nishida H."/>
            <person name="Aasland R."/>
            <person name="Huzurbazar S."/>
            <person name="Westhof E."/>
            <person name="Delsuc F."/>
            <person name="Lehrach H."/>
            <person name="Reinhardt R."/>
            <person name="Weissenbach J."/>
            <person name="Roy S.W."/>
            <person name="Artiguenave F."/>
            <person name="Postlethwait J.H."/>
            <person name="Manak J.R."/>
            <person name="Thompson E.M."/>
            <person name="Jaillon O."/>
            <person name="Du Pasquier L."/>
            <person name="Boudinot P."/>
            <person name="Liberles D.A."/>
            <person name="Volff J.N."/>
            <person name="Philippe H."/>
            <person name="Lenhard B."/>
            <person name="Roest Crollius H."/>
            <person name="Wincker P."/>
            <person name="Chourrout D."/>
        </authorList>
    </citation>
    <scope>NUCLEOTIDE SEQUENCE [LARGE SCALE GENOMIC DNA]</scope>
</reference>
<dbReference type="EMBL" id="FN653267">
    <property type="protein sequence ID" value="CBY14247.1"/>
    <property type="molecule type" value="Genomic_DNA"/>
</dbReference>
<dbReference type="InterPro" id="IPR003021">
    <property type="entry name" value="Rad1_Rec1_Rad17"/>
</dbReference>
<dbReference type="AlphaFoldDB" id="E4XX53"/>
<evidence type="ECO:0000313" key="6">
    <source>
        <dbReference type="EMBL" id="CBY14247.1"/>
    </source>
</evidence>
<dbReference type="GO" id="GO:0006281">
    <property type="term" value="P:DNA repair"/>
    <property type="evidence" value="ECO:0007669"/>
    <property type="project" value="UniProtKB-KW"/>
</dbReference>
<sequence length="301" mass="33701">MADENHPDDFPEEQRAGNCLFFCRLSRANILLQLLKGLMISSSSMISFIISESGVSIVSEHEACIESTTEMKRALFEELTLPERVVKFSVQGSDLTSALSLVQLAAVEISQVEEHEPLLVKLIEDGMTVDVLIQVFEVDAQLNFEFDSNKENPRFVLNAKSLREAIDNWDVIGASTKVVMNPAEPHLSFISKGLVGKVRIDFGEEILAEELEFKCSRYVARRYRTEFIKSVLDPSKASTHVAFRMDKNGLLHIKHLVTVSTNDLTTTEVFLNFIVNSEVLLEGEGDGDENKEPFEETVVAD</sequence>
<protein>
    <submittedName>
        <fullName evidence="6">Uncharacterized protein</fullName>
    </submittedName>
</protein>
<dbReference type="PANTHER" id="PTHR10870:SF0">
    <property type="entry name" value="CELL CYCLE CHECKPOINT PROTEIN RAD1"/>
    <property type="match status" value="1"/>
</dbReference>
<evidence type="ECO:0000256" key="1">
    <source>
        <dbReference type="ARBA" id="ARBA00004123"/>
    </source>
</evidence>
<dbReference type="FunCoup" id="E4XX53">
    <property type="interactions" value="482"/>
</dbReference>
<comment type="similarity">
    <text evidence="2">Belongs to the rad1 family.</text>
</comment>
<keyword evidence="4" id="KW-0234">DNA repair</keyword>
<dbReference type="GO" id="GO:0000077">
    <property type="term" value="P:DNA damage checkpoint signaling"/>
    <property type="evidence" value="ECO:0007669"/>
    <property type="project" value="InterPro"/>
</dbReference>
<organism evidence="6 7">
    <name type="scientific">Oikopleura dioica</name>
    <name type="common">Tunicate</name>
    <dbReference type="NCBI Taxonomy" id="34765"/>
    <lineage>
        <taxon>Eukaryota</taxon>
        <taxon>Metazoa</taxon>
        <taxon>Chordata</taxon>
        <taxon>Tunicata</taxon>
        <taxon>Appendicularia</taxon>
        <taxon>Copelata</taxon>
        <taxon>Oikopleuridae</taxon>
        <taxon>Oikopleura</taxon>
    </lineage>
</organism>
<gene>
    <name evidence="6" type="ORF">GSOID_T00007233001</name>
</gene>
<dbReference type="Gene3D" id="3.70.10.10">
    <property type="match status" value="1"/>
</dbReference>